<dbReference type="EMBL" id="FMWP01000127">
    <property type="protein sequence ID" value="SDA02772.1"/>
    <property type="molecule type" value="Genomic_DNA"/>
</dbReference>
<organism evidence="1 2">
    <name type="scientific">Microbotryum saponariae</name>
    <dbReference type="NCBI Taxonomy" id="289078"/>
    <lineage>
        <taxon>Eukaryota</taxon>
        <taxon>Fungi</taxon>
        <taxon>Dikarya</taxon>
        <taxon>Basidiomycota</taxon>
        <taxon>Pucciniomycotina</taxon>
        <taxon>Microbotryomycetes</taxon>
        <taxon>Microbotryales</taxon>
        <taxon>Microbotryaceae</taxon>
        <taxon>Microbotryum</taxon>
    </lineage>
</organism>
<evidence type="ECO:0000313" key="1">
    <source>
        <dbReference type="EMBL" id="SDA02772.1"/>
    </source>
</evidence>
<sequence>MSLAASREVIAADRRRHRLVQYHWHSDDAIASSKAQSHTWTWLDALNKI</sequence>
<proteinExistence type="predicted"/>
<evidence type="ECO:0000313" key="2">
    <source>
        <dbReference type="Proteomes" id="UP000249723"/>
    </source>
</evidence>
<name>A0A2X0N6C7_9BASI</name>
<gene>
    <name evidence="1" type="ORF">BZ3500_MVSOF-1268-A1-R1_CHR7-1G09085</name>
</gene>
<protein>
    <submittedName>
        <fullName evidence="1">BZ3500_MvSof-1268-A1-R1_Chr7-1g09085 protein</fullName>
    </submittedName>
</protein>
<dbReference type="Proteomes" id="UP000249723">
    <property type="component" value="Unassembled WGS sequence"/>
</dbReference>
<reference evidence="2" key="1">
    <citation type="submission" date="2016-10" db="EMBL/GenBank/DDBJ databases">
        <authorList>
            <person name="Jeantristanb JTB J.-T."/>
            <person name="Ricardo R."/>
        </authorList>
    </citation>
    <scope>NUCLEOTIDE SEQUENCE [LARGE SCALE GENOMIC DNA]</scope>
</reference>
<keyword evidence="2" id="KW-1185">Reference proteome</keyword>
<dbReference type="AlphaFoldDB" id="A0A2X0N6C7"/>
<accession>A0A2X0N6C7</accession>